<accession>A0A4R3VZM8</accession>
<organism evidence="13 14">
    <name type="scientific">Sphingobacterium alimentarium</name>
    <dbReference type="NCBI Taxonomy" id="797292"/>
    <lineage>
        <taxon>Bacteria</taxon>
        <taxon>Pseudomonadati</taxon>
        <taxon>Bacteroidota</taxon>
        <taxon>Sphingobacteriia</taxon>
        <taxon>Sphingobacteriales</taxon>
        <taxon>Sphingobacteriaceae</taxon>
        <taxon>Sphingobacterium</taxon>
    </lineage>
</organism>
<keyword evidence="11" id="KW-1003">Cell membrane</keyword>
<name>A0A4R3VZM8_9SPHI</name>
<gene>
    <name evidence="13" type="ORF">EDC17_1004118</name>
</gene>
<evidence type="ECO:0000256" key="6">
    <source>
        <dbReference type="ARBA" id="ARBA00022741"/>
    </source>
</evidence>
<dbReference type="SUPFAM" id="SSF56784">
    <property type="entry name" value="HAD-like"/>
    <property type="match status" value="1"/>
</dbReference>
<dbReference type="PRINTS" id="PR00119">
    <property type="entry name" value="CATATPASE"/>
</dbReference>
<dbReference type="GO" id="GO:0005507">
    <property type="term" value="F:copper ion binding"/>
    <property type="evidence" value="ECO:0007669"/>
    <property type="project" value="TreeGrafter"/>
</dbReference>
<dbReference type="OrthoDB" id="9770315at2"/>
<dbReference type="InterPro" id="IPR044492">
    <property type="entry name" value="P_typ_ATPase_HD_dom"/>
</dbReference>
<evidence type="ECO:0000256" key="9">
    <source>
        <dbReference type="ARBA" id="ARBA00022989"/>
    </source>
</evidence>
<comment type="similarity">
    <text evidence="2 11">Belongs to the cation transport ATPase (P-type) (TC 3.A.3) family. Type IB subfamily.</text>
</comment>
<dbReference type="Pfam" id="PF00403">
    <property type="entry name" value="HMA"/>
    <property type="match status" value="1"/>
</dbReference>
<dbReference type="SFLD" id="SFLDG00002">
    <property type="entry name" value="C1.7:_P-type_atpase_like"/>
    <property type="match status" value="1"/>
</dbReference>
<keyword evidence="4 11" id="KW-0812">Transmembrane</keyword>
<keyword evidence="3" id="KW-0813">Transport</keyword>
<evidence type="ECO:0000256" key="7">
    <source>
        <dbReference type="ARBA" id="ARBA00022840"/>
    </source>
</evidence>
<dbReference type="InterPro" id="IPR023214">
    <property type="entry name" value="HAD_sf"/>
</dbReference>
<dbReference type="Pfam" id="PF00122">
    <property type="entry name" value="E1-E2_ATPase"/>
    <property type="match status" value="1"/>
</dbReference>
<evidence type="ECO:0000256" key="4">
    <source>
        <dbReference type="ARBA" id="ARBA00022692"/>
    </source>
</evidence>
<keyword evidence="5 11" id="KW-0479">Metal-binding</keyword>
<reference evidence="13 14" key="1">
    <citation type="submission" date="2019-03" db="EMBL/GenBank/DDBJ databases">
        <title>Genomic Encyclopedia of Type Strains, Phase IV (KMG-IV): sequencing the most valuable type-strain genomes for metagenomic binning, comparative biology and taxonomic classification.</title>
        <authorList>
            <person name="Goeker M."/>
        </authorList>
    </citation>
    <scope>NUCLEOTIDE SEQUENCE [LARGE SCALE GENOMIC DNA]</scope>
    <source>
        <strain evidence="13 14">DSM 22362</strain>
    </source>
</reference>
<dbReference type="GO" id="GO:0005886">
    <property type="term" value="C:plasma membrane"/>
    <property type="evidence" value="ECO:0007669"/>
    <property type="project" value="UniProtKB-SubCell"/>
</dbReference>
<evidence type="ECO:0000256" key="10">
    <source>
        <dbReference type="ARBA" id="ARBA00023136"/>
    </source>
</evidence>
<dbReference type="GO" id="GO:0055070">
    <property type="term" value="P:copper ion homeostasis"/>
    <property type="evidence" value="ECO:0007669"/>
    <property type="project" value="TreeGrafter"/>
</dbReference>
<keyword evidence="7 11" id="KW-0067">ATP-binding</keyword>
<protein>
    <submittedName>
        <fullName evidence="13">Cu2+-exporting ATPase</fullName>
    </submittedName>
</protein>
<keyword evidence="14" id="KW-1185">Reference proteome</keyword>
<dbReference type="RefSeq" id="WP_132776686.1">
    <property type="nucleotide sequence ID" value="NZ_SMBZ01000004.1"/>
</dbReference>
<feature type="domain" description="HMA" evidence="12">
    <location>
        <begin position="8"/>
        <end position="73"/>
    </location>
</feature>
<feature type="transmembrane region" description="Helical" evidence="11">
    <location>
        <begin position="258"/>
        <end position="276"/>
    </location>
</feature>
<dbReference type="SFLD" id="SFLDF00027">
    <property type="entry name" value="p-type_atpase"/>
    <property type="match status" value="1"/>
</dbReference>
<dbReference type="InterPro" id="IPR001757">
    <property type="entry name" value="P_typ_ATPase"/>
</dbReference>
<dbReference type="NCBIfam" id="TIGR01494">
    <property type="entry name" value="ATPase_P-type"/>
    <property type="match status" value="1"/>
</dbReference>
<dbReference type="PRINTS" id="PR00943">
    <property type="entry name" value="CUATPASE"/>
</dbReference>
<dbReference type="PANTHER" id="PTHR43520">
    <property type="entry name" value="ATP7, ISOFORM B"/>
    <property type="match status" value="1"/>
</dbReference>
<dbReference type="SUPFAM" id="SSF81653">
    <property type="entry name" value="Calcium ATPase, transduction domain A"/>
    <property type="match status" value="1"/>
</dbReference>
<dbReference type="Gene3D" id="2.70.150.10">
    <property type="entry name" value="Calcium-transporting ATPase, cytoplasmic transduction domain A"/>
    <property type="match status" value="1"/>
</dbReference>
<feature type="domain" description="HMA" evidence="12">
    <location>
        <begin position="75"/>
        <end position="141"/>
    </location>
</feature>
<dbReference type="SUPFAM" id="SSF55008">
    <property type="entry name" value="HMA, heavy metal-associated domain"/>
    <property type="match status" value="2"/>
</dbReference>
<keyword evidence="6 11" id="KW-0547">Nucleotide-binding</keyword>
<dbReference type="FunFam" id="2.70.150.10:FF:000002">
    <property type="entry name" value="Copper-transporting ATPase 1, putative"/>
    <property type="match status" value="1"/>
</dbReference>
<comment type="caution">
    <text evidence="13">The sequence shown here is derived from an EMBL/GenBank/DDBJ whole genome shotgun (WGS) entry which is preliminary data.</text>
</comment>
<dbReference type="GO" id="GO:0012505">
    <property type="term" value="C:endomembrane system"/>
    <property type="evidence" value="ECO:0007669"/>
    <property type="project" value="UniProtKB-SubCell"/>
</dbReference>
<dbReference type="Gene3D" id="3.40.1110.10">
    <property type="entry name" value="Calcium-transporting ATPase, cytoplasmic domain N"/>
    <property type="match status" value="1"/>
</dbReference>
<evidence type="ECO:0000313" key="14">
    <source>
        <dbReference type="Proteomes" id="UP000295197"/>
    </source>
</evidence>
<dbReference type="InterPro" id="IPR027256">
    <property type="entry name" value="P-typ_ATPase_IB"/>
</dbReference>
<dbReference type="PANTHER" id="PTHR43520:SF8">
    <property type="entry name" value="P-TYPE CU(+) TRANSPORTER"/>
    <property type="match status" value="1"/>
</dbReference>
<dbReference type="InterPro" id="IPR059000">
    <property type="entry name" value="ATPase_P-type_domA"/>
</dbReference>
<comment type="subcellular location">
    <subcellularLocation>
        <location evidence="11">Cell membrane</location>
    </subcellularLocation>
    <subcellularLocation>
        <location evidence="1">Endomembrane system</location>
        <topology evidence="1">Multi-pass membrane protein</topology>
    </subcellularLocation>
</comment>
<sequence length="805" mass="87025">MATNKNKEIIYLPLEDVESEHCALIVEKGLAQVKGIETHKVELNNRRAAITVNNTEVVGEAVKVIKDLGYGVSTVKNTFPVLGMTCASCAGSAESIVKYEPGVVNASVNFATGNLTVEYLPNMTDAAKLKKAVQSIGYDLLIEDETNQQETLEAIHTQKFQKLKTKTIWAVILSLPVVVIGMFFMDMPYANEIMWSFSTPVVLWLGRDFFINAWKQTKHRSANMDTLVALSTGIAYLFSVFNMLFADFWHQRGLHAHVYFEAAAVIIAFILLGKLLEEKAKGNTSSAIKKLMGLQPKTVIVIQADGTEKQTAIEEVNADDVILVKPGEKIAVDGMVTSGSSYVDESMLSGEPVPVLKNENEKVFAGTINQKGSFQFKAVKVGKETMLAHIIKMVQDAQGSKAPVQKLVDKIAGIFVPVVIGIAILTFILWFVLGGDNGIVQGLLAAVTVLVIACPCALGLATPTAIMVGVGKGAEKGILIKDAESLELAKKVDAIILDKTGTITEGRPEVTGVQWLNNDDATKDILLSIEKQSEHPLAEAVVKHLDGATTTTLTQFDSITGKGAKANHNNETYFVGNKKLLAENNISIAEQLQNQADEWGKQSKTVIWFADSKQALSVLAISDKIKETSVQAIKEMQDMGIDLYMLTGDNEATAKAIAEQTGIKHYKAEVLPQHKADFVKELQSKGKVVAMVGDGINDSTALATADVSIAMGKGSDIAMDVAKMTIISSDLTKIPQAIKLSKQTVATIKQNLFWAFIYNLIGIPIAAGILYPINGFLLNPMIAGAAMALSSVSVVTNSLRLKWKK</sequence>
<proteinExistence type="inferred from homology"/>
<dbReference type="FunFam" id="3.30.70.100:FF:000001">
    <property type="entry name" value="ATPase copper transporting beta"/>
    <property type="match status" value="1"/>
</dbReference>
<dbReference type="NCBIfam" id="TIGR01511">
    <property type="entry name" value="ATPase-IB1_Cu"/>
    <property type="match status" value="1"/>
</dbReference>
<dbReference type="PROSITE" id="PS00154">
    <property type="entry name" value="ATPASE_E1_E2"/>
    <property type="match status" value="1"/>
</dbReference>
<dbReference type="InterPro" id="IPR006121">
    <property type="entry name" value="HMA_dom"/>
</dbReference>
<evidence type="ECO:0000313" key="13">
    <source>
        <dbReference type="EMBL" id="TCV19596.1"/>
    </source>
</evidence>
<evidence type="ECO:0000256" key="5">
    <source>
        <dbReference type="ARBA" id="ARBA00022723"/>
    </source>
</evidence>
<dbReference type="SUPFAM" id="SSF81665">
    <property type="entry name" value="Calcium ATPase, transmembrane domain M"/>
    <property type="match status" value="1"/>
</dbReference>
<evidence type="ECO:0000259" key="12">
    <source>
        <dbReference type="PROSITE" id="PS50846"/>
    </source>
</evidence>
<evidence type="ECO:0000256" key="2">
    <source>
        <dbReference type="ARBA" id="ARBA00006024"/>
    </source>
</evidence>
<dbReference type="SFLD" id="SFLDS00003">
    <property type="entry name" value="Haloacid_Dehalogenase"/>
    <property type="match status" value="1"/>
</dbReference>
<keyword evidence="8" id="KW-1278">Translocase</keyword>
<dbReference type="InterPro" id="IPR023299">
    <property type="entry name" value="ATPase_P-typ_cyto_dom_N"/>
</dbReference>
<dbReference type="GO" id="GO:0005524">
    <property type="term" value="F:ATP binding"/>
    <property type="evidence" value="ECO:0007669"/>
    <property type="project" value="UniProtKB-UniRule"/>
</dbReference>
<keyword evidence="9 11" id="KW-1133">Transmembrane helix</keyword>
<dbReference type="EMBL" id="SMBZ01000004">
    <property type="protein sequence ID" value="TCV19596.1"/>
    <property type="molecule type" value="Genomic_DNA"/>
</dbReference>
<feature type="transmembrane region" description="Helical" evidence="11">
    <location>
        <begin position="226"/>
        <end position="246"/>
    </location>
</feature>
<feature type="transmembrane region" description="Helical" evidence="11">
    <location>
        <begin position="752"/>
        <end position="771"/>
    </location>
</feature>
<dbReference type="InterPro" id="IPR008250">
    <property type="entry name" value="ATPase_P-typ_transduc_dom_A_sf"/>
</dbReference>
<dbReference type="AlphaFoldDB" id="A0A4R3VZM8"/>
<keyword evidence="10 11" id="KW-0472">Membrane</keyword>
<evidence type="ECO:0000256" key="11">
    <source>
        <dbReference type="RuleBase" id="RU362081"/>
    </source>
</evidence>
<dbReference type="InterPro" id="IPR018303">
    <property type="entry name" value="ATPase_P-typ_P_site"/>
</dbReference>
<dbReference type="Gene3D" id="3.40.50.1000">
    <property type="entry name" value="HAD superfamily/HAD-like"/>
    <property type="match status" value="1"/>
</dbReference>
<feature type="transmembrane region" description="Helical" evidence="11">
    <location>
        <begin position="168"/>
        <end position="187"/>
    </location>
</feature>
<dbReference type="GO" id="GO:0043682">
    <property type="term" value="F:P-type divalent copper transporter activity"/>
    <property type="evidence" value="ECO:0007669"/>
    <property type="project" value="TreeGrafter"/>
</dbReference>
<dbReference type="Proteomes" id="UP000295197">
    <property type="component" value="Unassembled WGS sequence"/>
</dbReference>
<dbReference type="CDD" id="cd02094">
    <property type="entry name" value="P-type_ATPase_Cu-like"/>
    <property type="match status" value="1"/>
</dbReference>
<dbReference type="NCBIfam" id="TIGR01525">
    <property type="entry name" value="ATPase-IB_hvy"/>
    <property type="match status" value="1"/>
</dbReference>
<dbReference type="GO" id="GO:0016887">
    <property type="term" value="F:ATP hydrolysis activity"/>
    <property type="evidence" value="ECO:0007669"/>
    <property type="project" value="InterPro"/>
</dbReference>
<dbReference type="PROSITE" id="PS50846">
    <property type="entry name" value="HMA_2"/>
    <property type="match status" value="2"/>
</dbReference>
<dbReference type="InterPro" id="IPR036163">
    <property type="entry name" value="HMA_dom_sf"/>
</dbReference>
<evidence type="ECO:0000256" key="8">
    <source>
        <dbReference type="ARBA" id="ARBA00022967"/>
    </source>
</evidence>
<evidence type="ECO:0000256" key="3">
    <source>
        <dbReference type="ARBA" id="ARBA00022448"/>
    </source>
</evidence>
<dbReference type="InterPro" id="IPR023298">
    <property type="entry name" value="ATPase_P-typ_TM_dom_sf"/>
</dbReference>
<dbReference type="InterPro" id="IPR036412">
    <property type="entry name" value="HAD-like_sf"/>
</dbReference>
<dbReference type="Pfam" id="PF00702">
    <property type="entry name" value="Hydrolase"/>
    <property type="match status" value="1"/>
</dbReference>
<feature type="transmembrane region" description="Helical" evidence="11">
    <location>
        <begin position="411"/>
        <end position="433"/>
    </location>
</feature>
<feature type="transmembrane region" description="Helical" evidence="11">
    <location>
        <begin position="439"/>
        <end position="462"/>
    </location>
</feature>
<dbReference type="CDD" id="cd00371">
    <property type="entry name" value="HMA"/>
    <property type="match status" value="2"/>
</dbReference>
<dbReference type="Gene3D" id="3.30.70.100">
    <property type="match status" value="2"/>
</dbReference>
<evidence type="ECO:0000256" key="1">
    <source>
        <dbReference type="ARBA" id="ARBA00004127"/>
    </source>
</evidence>
<feature type="transmembrane region" description="Helical" evidence="11">
    <location>
        <begin position="777"/>
        <end position="799"/>
    </location>
</feature>
<feature type="transmembrane region" description="Helical" evidence="11">
    <location>
        <begin position="193"/>
        <end position="214"/>
    </location>
</feature>